<feature type="compositionally biased region" description="Polar residues" evidence="1">
    <location>
        <begin position="121"/>
        <end position="137"/>
    </location>
</feature>
<feature type="region of interest" description="Disordered" evidence="1">
    <location>
        <begin position="121"/>
        <end position="140"/>
    </location>
</feature>
<reference evidence="2" key="1">
    <citation type="submission" date="2021-04" db="EMBL/GenBank/DDBJ databases">
        <authorList>
            <person name="Tunstrom K."/>
        </authorList>
    </citation>
    <scope>NUCLEOTIDE SEQUENCE</scope>
</reference>
<sequence>MFGDSGPIGLEFTSPAVTHLQSAINTNANDNGDTTIPLCNDSESEQINKLLISAAKDMINEATIPFPQKGVRALQNKHISDNNKQAISLIPSERKFDSGVRSNGTEKERADVQKLTSLTFDNSASPKASNNDNNLSNRAVVESSGPYKDFTAISCDKQKSLADVVKQSGPWKKNEPKEEI</sequence>
<evidence type="ECO:0000256" key="1">
    <source>
        <dbReference type="SAM" id="MobiDB-lite"/>
    </source>
</evidence>
<protein>
    <submittedName>
        <fullName evidence="2">(apollo) hypothetical protein</fullName>
    </submittedName>
</protein>
<proteinExistence type="predicted"/>
<evidence type="ECO:0000313" key="2">
    <source>
        <dbReference type="EMBL" id="CAG5003613.1"/>
    </source>
</evidence>
<gene>
    <name evidence="2" type="ORF">PAPOLLO_LOCUS14257</name>
</gene>
<dbReference type="AlphaFoldDB" id="A0A8S3X5H7"/>
<name>A0A8S3X5H7_PARAO</name>
<organism evidence="2 3">
    <name type="scientific">Parnassius apollo</name>
    <name type="common">Apollo butterfly</name>
    <name type="synonym">Papilio apollo</name>
    <dbReference type="NCBI Taxonomy" id="110799"/>
    <lineage>
        <taxon>Eukaryota</taxon>
        <taxon>Metazoa</taxon>
        <taxon>Ecdysozoa</taxon>
        <taxon>Arthropoda</taxon>
        <taxon>Hexapoda</taxon>
        <taxon>Insecta</taxon>
        <taxon>Pterygota</taxon>
        <taxon>Neoptera</taxon>
        <taxon>Endopterygota</taxon>
        <taxon>Lepidoptera</taxon>
        <taxon>Glossata</taxon>
        <taxon>Ditrysia</taxon>
        <taxon>Papilionoidea</taxon>
        <taxon>Papilionidae</taxon>
        <taxon>Parnassiinae</taxon>
        <taxon>Parnassini</taxon>
        <taxon>Parnassius</taxon>
        <taxon>Parnassius</taxon>
    </lineage>
</organism>
<dbReference type="EMBL" id="CAJQZP010000966">
    <property type="protein sequence ID" value="CAG5003613.1"/>
    <property type="molecule type" value="Genomic_DNA"/>
</dbReference>
<dbReference type="Proteomes" id="UP000691718">
    <property type="component" value="Unassembled WGS sequence"/>
</dbReference>
<keyword evidence="3" id="KW-1185">Reference proteome</keyword>
<comment type="caution">
    <text evidence="2">The sequence shown here is derived from an EMBL/GenBank/DDBJ whole genome shotgun (WGS) entry which is preliminary data.</text>
</comment>
<accession>A0A8S3X5H7</accession>
<evidence type="ECO:0000313" key="3">
    <source>
        <dbReference type="Proteomes" id="UP000691718"/>
    </source>
</evidence>